<evidence type="ECO:0000256" key="1">
    <source>
        <dbReference type="ARBA" id="ARBA00023125"/>
    </source>
</evidence>
<keyword evidence="2" id="KW-0233">DNA recombination</keyword>
<feature type="domain" description="Recombinase" evidence="4">
    <location>
        <begin position="73"/>
        <end position="178"/>
    </location>
</feature>
<comment type="caution">
    <text evidence="5">The sequence shown here is derived from an EMBL/GenBank/DDBJ whole genome shotgun (WGS) entry which is preliminary data.</text>
</comment>
<name>A0ABP5L8M3_9MICC</name>
<evidence type="ECO:0000259" key="4">
    <source>
        <dbReference type="PROSITE" id="PS51737"/>
    </source>
</evidence>
<organism evidence="5 6">
    <name type="scientific">Arthrobacter humicola</name>
    <dbReference type="NCBI Taxonomy" id="409291"/>
    <lineage>
        <taxon>Bacteria</taxon>
        <taxon>Bacillati</taxon>
        <taxon>Actinomycetota</taxon>
        <taxon>Actinomycetes</taxon>
        <taxon>Micrococcales</taxon>
        <taxon>Micrococcaceae</taxon>
        <taxon>Arthrobacter</taxon>
    </lineage>
</organism>
<dbReference type="InterPro" id="IPR038109">
    <property type="entry name" value="DNA_bind_recomb_sf"/>
</dbReference>
<keyword evidence="6" id="KW-1185">Reference proteome</keyword>
<keyword evidence="1" id="KW-0238">DNA-binding</keyword>
<accession>A0ABP5L8M3</accession>
<evidence type="ECO:0000256" key="2">
    <source>
        <dbReference type="ARBA" id="ARBA00023172"/>
    </source>
</evidence>
<dbReference type="PANTHER" id="PTHR30461">
    <property type="entry name" value="DNA-INVERTASE FROM LAMBDOID PROPHAGE"/>
    <property type="match status" value="1"/>
</dbReference>
<dbReference type="PANTHER" id="PTHR30461:SF2">
    <property type="entry name" value="SERINE RECOMBINASE PINE-RELATED"/>
    <property type="match status" value="1"/>
</dbReference>
<dbReference type="Pfam" id="PF07508">
    <property type="entry name" value="Recombinase"/>
    <property type="match status" value="1"/>
</dbReference>
<proteinExistence type="predicted"/>
<dbReference type="EMBL" id="BAAAQB010000038">
    <property type="protein sequence ID" value="GAA2141647.1"/>
    <property type="molecule type" value="Genomic_DNA"/>
</dbReference>
<feature type="coiled-coil region" evidence="3">
    <location>
        <begin position="263"/>
        <end position="318"/>
    </location>
</feature>
<dbReference type="InterPro" id="IPR011109">
    <property type="entry name" value="DNA_bind_recombinase_dom"/>
</dbReference>
<sequence length="467" mass="50418">MELETYIDVCRAGKALTHSVKAGEMDLSTDSGQLVARMLGAAARYESDTKATRIRRASEQSTRAGKWTGGTRPFGWTITGGVPELHTIESKALADACMRVLRGDSLGSIIREMNNAGILTTRGNQWGYAQLAQALERPRNAGLADLHGEIVGPSTFPAIVSENVWRGVCAVLSDPSRRRSQSNKAVHLLAGIAQCHCGGYVRSGTVTTRTGDKRRIYRCSVRGPGHVSKGIEYVDKVVNELIVAVRAAQDRTKAADAGPDPEAERLELEATALRKRQEEAGMQAALGQIPMHMLGTINSVIEKELAAVTTAMARLEETAARRPPTEILPIPADSPYAREWAGMHIDDRRDYLRGICNVVLLPHGKGSTKVFNPDTVQLVIKAPGEGPGPMNSREIERLAASASLESAGTGTFVTFPVDGELVSFQIADAPTNPTDDEGVWLQRLMPLDDSGRARLQRVLDTRAALNA</sequence>
<dbReference type="PROSITE" id="PS51737">
    <property type="entry name" value="RECOMBINASE_DNA_BIND"/>
    <property type="match status" value="1"/>
</dbReference>
<protein>
    <submittedName>
        <fullName evidence="5">Recombinase family protein</fullName>
    </submittedName>
</protein>
<evidence type="ECO:0000256" key="3">
    <source>
        <dbReference type="SAM" id="Coils"/>
    </source>
</evidence>
<evidence type="ECO:0000313" key="5">
    <source>
        <dbReference type="EMBL" id="GAA2141647.1"/>
    </source>
</evidence>
<dbReference type="InterPro" id="IPR050639">
    <property type="entry name" value="SSR_resolvase"/>
</dbReference>
<gene>
    <name evidence="5" type="ORF">GCM10009825_30360</name>
</gene>
<dbReference type="Gene3D" id="3.90.1750.20">
    <property type="entry name" value="Putative Large Serine Recombinase, Chain B, Domain 2"/>
    <property type="match status" value="1"/>
</dbReference>
<evidence type="ECO:0000313" key="6">
    <source>
        <dbReference type="Proteomes" id="UP001500102"/>
    </source>
</evidence>
<dbReference type="Proteomes" id="UP001500102">
    <property type="component" value="Unassembled WGS sequence"/>
</dbReference>
<reference evidence="6" key="1">
    <citation type="journal article" date="2019" name="Int. J. Syst. Evol. Microbiol.">
        <title>The Global Catalogue of Microorganisms (GCM) 10K type strain sequencing project: providing services to taxonomists for standard genome sequencing and annotation.</title>
        <authorList>
            <consortium name="The Broad Institute Genomics Platform"/>
            <consortium name="The Broad Institute Genome Sequencing Center for Infectious Disease"/>
            <person name="Wu L."/>
            <person name="Ma J."/>
        </authorList>
    </citation>
    <scope>NUCLEOTIDE SEQUENCE [LARGE SCALE GENOMIC DNA]</scope>
    <source>
        <strain evidence="6">JCM 15921</strain>
    </source>
</reference>
<keyword evidence="3" id="KW-0175">Coiled coil</keyword>